<evidence type="ECO:0000256" key="3">
    <source>
        <dbReference type="ARBA" id="ARBA00022605"/>
    </source>
</evidence>
<dbReference type="GO" id="GO:0006535">
    <property type="term" value="P:cysteine biosynthetic process from serine"/>
    <property type="evidence" value="ECO:0007669"/>
    <property type="project" value="InterPro"/>
</dbReference>
<dbReference type="Gene3D" id="3.40.50.1100">
    <property type="match status" value="2"/>
</dbReference>
<evidence type="ECO:0000256" key="2">
    <source>
        <dbReference type="ARBA" id="ARBA00007103"/>
    </source>
</evidence>
<dbReference type="EMBL" id="JAPFFK010000013">
    <property type="protein sequence ID" value="KAJ6725650.1"/>
    <property type="molecule type" value="Genomic_DNA"/>
</dbReference>
<proteinExistence type="inferred from homology"/>
<dbReference type="InterPro" id="IPR001926">
    <property type="entry name" value="TrpB-like_PALP"/>
</dbReference>
<dbReference type="GO" id="GO:0009836">
    <property type="term" value="P:fruit ripening, climacteric"/>
    <property type="evidence" value="ECO:0007669"/>
    <property type="project" value="UniProtKB-ARBA"/>
</dbReference>
<dbReference type="SUPFAM" id="SSF53686">
    <property type="entry name" value="Tryptophan synthase beta subunit-like PLP-dependent enzymes"/>
    <property type="match status" value="1"/>
</dbReference>
<feature type="domain" description="Tryptophan synthase beta chain-like PALP" evidence="9">
    <location>
        <begin position="12"/>
        <end position="298"/>
    </location>
</feature>
<evidence type="ECO:0000313" key="11">
    <source>
        <dbReference type="Proteomes" id="UP001151532"/>
    </source>
</evidence>
<dbReference type="AlphaFoldDB" id="A0A9Q0U8Z2"/>
<comment type="cofactor">
    <cofactor evidence="1 7">
        <name>pyridoxal 5'-phosphate</name>
        <dbReference type="ChEBI" id="CHEBI:597326"/>
    </cofactor>
</comment>
<dbReference type="InterPro" id="IPR005859">
    <property type="entry name" value="CysK"/>
</dbReference>
<dbReference type="InterPro" id="IPR005856">
    <property type="entry name" value="Cys_synth"/>
</dbReference>
<dbReference type="OrthoDB" id="10259545at2759"/>
<feature type="binding site" evidence="7">
    <location>
        <position position="271"/>
    </location>
    <ligand>
        <name>pyridoxal 5'-phosphate</name>
        <dbReference type="ChEBI" id="CHEBI:597326"/>
    </ligand>
</feature>
<keyword evidence="11" id="KW-1185">Reference proteome</keyword>
<evidence type="ECO:0000256" key="8">
    <source>
        <dbReference type="PIRSR" id="PIRSR605856-51"/>
    </source>
</evidence>
<protein>
    <submittedName>
        <fullName evidence="10">BIFUNCTIONAL L-3-CYANOALANINE SYNTHASE/CYSTEINE SYNTHASE D2</fullName>
    </submittedName>
</protein>
<dbReference type="InterPro" id="IPR036052">
    <property type="entry name" value="TrpB-like_PALP_sf"/>
</dbReference>
<keyword evidence="3" id="KW-0028">Amino-acid biosynthesis</keyword>
<feature type="modified residue" description="N6-(pyridoxal phosphate)lysine" evidence="8">
    <location>
        <position position="48"/>
    </location>
</feature>
<reference evidence="10" key="2">
    <citation type="journal article" date="2023" name="Int. J. Mol. Sci.">
        <title>De Novo Assembly and Annotation of 11 Diverse Shrub Willow (Salix) Genomes Reveals Novel Gene Organization in Sex-Linked Regions.</title>
        <authorList>
            <person name="Hyden B."/>
            <person name="Feng K."/>
            <person name="Yates T.B."/>
            <person name="Jawdy S."/>
            <person name="Cereghino C."/>
            <person name="Smart L.B."/>
            <person name="Muchero W."/>
        </authorList>
    </citation>
    <scope>NUCLEOTIDE SEQUENCE</scope>
    <source>
        <tissue evidence="10">Shoot tip</tissue>
    </source>
</reference>
<comment type="similarity">
    <text evidence="2">Belongs to the cysteine synthase/cystathionine beta-synthase family.</text>
</comment>
<keyword evidence="5 7" id="KW-0663">Pyridoxal phosphate</keyword>
<feature type="binding site" evidence="7">
    <location>
        <position position="79"/>
    </location>
    <ligand>
        <name>pyridoxal 5'-phosphate</name>
        <dbReference type="ChEBI" id="CHEBI:597326"/>
    </ligand>
</feature>
<feature type="binding site" evidence="7">
    <location>
        <begin position="183"/>
        <end position="187"/>
    </location>
    <ligand>
        <name>pyridoxal 5'-phosphate</name>
        <dbReference type="ChEBI" id="CHEBI:597326"/>
    </ligand>
</feature>
<dbReference type="PANTHER" id="PTHR10314">
    <property type="entry name" value="CYSTATHIONINE BETA-SYNTHASE"/>
    <property type="match status" value="1"/>
</dbReference>
<reference evidence="10" key="1">
    <citation type="submission" date="2022-11" db="EMBL/GenBank/DDBJ databases">
        <authorList>
            <person name="Hyden B.L."/>
            <person name="Feng K."/>
            <person name="Yates T."/>
            <person name="Jawdy S."/>
            <person name="Smart L.B."/>
            <person name="Muchero W."/>
        </authorList>
    </citation>
    <scope>NUCLEOTIDE SEQUENCE</scope>
    <source>
        <tissue evidence="10">Shoot tip</tissue>
    </source>
</reference>
<evidence type="ECO:0000256" key="6">
    <source>
        <dbReference type="ARBA" id="ARBA00023192"/>
    </source>
</evidence>
<dbReference type="Pfam" id="PF00291">
    <property type="entry name" value="PALP"/>
    <property type="match status" value="1"/>
</dbReference>
<dbReference type="NCBIfam" id="TIGR01139">
    <property type="entry name" value="cysK"/>
    <property type="match status" value="1"/>
</dbReference>
<evidence type="ECO:0000256" key="7">
    <source>
        <dbReference type="PIRSR" id="PIRSR605856-50"/>
    </source>
</evidence>
<dbReference type="FunFam" id="3.40.50.1100:FF:000130">
    <property type="entry name" value="Cysteine synthase"/>
    <property type="match status" value="1"/>
</dbReference>
<dbReference type="GO" id="GO:0050017">
    <property type="term" value="F:L-3-cyanoalanine synthase activity"/>
    <property type="evidence" value="ECO:0007669"/>
    <property type="project" value="UniProtKB-ARBA"/>
</dbReference>
<dbReference type="InterPro" id="IPR050214">
    <property type="entry name" value="Cys_Synth/Cystath_Beta-Synth"/>
</dbReference>
<comment type="caution">
    <text evidence="10">The sequence shown here is derived from an EMBL/GenBank/DDBJ whole genome shotgun (WGS) entry which is preliminary data.</text>
</comment>
<dbReference type="NCBIfam" id="TIGR01136">
    <property type="entry name" value="cysKM"/>
    <property type="match status" value="1"/>
</dbReference>
<evidence type="ECO:0000256" key="1">
    <source>
        <dbReference type="ARBA" id="ARBA00001933"/>
    </source>
</evidence>
<sequence length="324" mass="34438">MEDKCAIKKDATELIGNTPMVYLNNVVDGCVARIAAKLEMMEPLSSVKDRIGHSMIKDAEDKGLITPGKTVLIEPTSGNTGIALAFISALKGYKVILVMPATMSIERRVVLLALGAEVCLTDPAKGFQGVLDKSDEILNKTPNGFMLRQFENLANPQIHYETTGPEIWKDSIGKVDAFVAGIGTGGTVTGAGRFLKEKNPEIKVYGVEPTESAILNGGKPGSHRIQGIGAGIIPPVLDVDFLDEVVQVSSEEAIETAKLLALKEGLLVGISSGAAAAAAIKVAKRPENAGKLIVVIFPSGGERYLSTVLFDSVREEAEKMTYET</sequence>
<evidence type="ECO:0000256" key="4">
    <source>
        <dbReference type="ARBA" id="ARBA00022679"/>
    </source>
</evidence>
<accession>A0A9Q0U8Z2</accession>
<dbReference type="CDD" id="cd01561">
    <property type="entry name" value="CBS_like"/>
    <property type="match status" value="1"/>
</dbReference>
<dbReference type="FunFam" id="3.40.50.1100:FF:000006">
    <property type="entry name" value="Cysteine synthase"/>
    <property type="match status" value="1"/>
</dbReference>
<evidence type="ECO:0000256" key="5">
    <source>
        <dbReference type="ARBA" id="ARBA00022898"/>
    </source>
</evidence>
<evidence type="ECO:0000259" key="9">
    <source>
        <dbReference type="Pfam" id="PF00291"/>
    </source>
</evidence>
<keyword evidence="4" id="KW-0808">Transferase</keyword>
<dbReference type="Proteomes" id="UP001151532">
    <property type="component" value="Chromosome 8"/>
</dbReference>
<name>A0A9Q0U8Z2_SALPP</name>
<organism evidence="10 11">
    <name type="scientific">Salix purpurea</name>
    <name type="common">Purple osier willow</name>
    <dbReference type="NCBI Taxonomy" id="77065"/>
    <lineage>
        <taxon>Eukaryota</taxon>
        <taxon>Viridiplantae</taxon>
        <taxon>Streptophyta</taxon>
        <taxon>Embryophyta</taxon>
        <taxon>Tracheophyta</taxon>
        <taxon>Spermatophyta</taxon>
        <taxon>Magnoliopsida</taxon>
        <taxon>eudicotyledons</taxon>
        <taxon>Gunneridae</taxon>
        <taxon>Pentapetalae</taxon>
        <taxon>rosids</taxon>
        <taxon>fabids</taxon>
        <taxon>Malpighiales</taxon>
        <taxon>Salicaceae</taxon>
        <taxon>Saliceae</taxon>
        <taxon>Salix</taxon>
    </lineage>
</organism>
<gene>
    <name evidence="10" type="ORF">OIU79_003922</name>
</gene>
<keyword evidence="6" id="KW-0198">Cysteine biosynthesis</keyword>
<evidence type="ECO:0000313" key="10">
    <source>
        <dbReference type="EMBL" id="KAJ6725650.1"/>
    </source>
</evidence>
<dbReference type="GO" id="GO:0004124">
    <property type="term" value="F:cysteine synthase activity"/>
    <property type="evidence" value="ECO:0007669"/>
    <property type="project" value="InterPro"/>
</dbReference>